<dbReference type="Proteomes" id="UP001627154">
    <property type="component" value="Unassembled WGS sequence"/>
</dbReference>
<feature type="region of interest" description="Disordered" evidence="1">
    <location>
        <begin position="338"/>
        <end position="357"/>
    </location>
</feature>
<dbReference type="EMBL" id="JBJJXI010000060">
    <property type="protein sequence ID" value="KAL3398168.1"/>
    <property type="molecule type" value="Genomic_DNA"/>
</dbReference>
<accession>A0ABD2WYR0</accession>
<feature type="region of interest" description="Disordered" evidence="1">
    <location>
        <begin position="293"/>
        <end position="325"/>
    </location>
</feature>
<proteinExistence type="predicted"/>
<evidence type="ECO:0000313" key="2">
    <source>
        <dbReference type="EMBL" id="KAL3398168.1"/>
    </source>
</evidence>
<sequence>MSRLTHVKVKFACDKYITVIPIKDMVDFDQETFDKNGFDTTKLYKAWWKDEKNIEGIKLGVQIGGVARGDKEFQALSKSRDSFPELHVSELERYSDEESSSSQISESIEKNKRKLRVKKIEVVNEAMNKKLFEKYKKENSINNRKRLIDSDVSMDEDADEDHFTISHTALDLSDSVKMTALNDKESSKSSDALFSPVTKKRCSRRLSYDSESSVEGIIANNNSSVSPTTVGKNSQILNLTAKNGNPTATSKNNDSLSKNDSEKKTYNNPSMNSMFLKENNSLAELLAEWESEHPTVSNLNKDKDRNLGKPATEIVPPPEEQNGMDGVQQTREHQNILDDQVPPPEEQNGMGGVQQTREHQNILDDQVPRGQEPFEIAEEQQVRQNQNILHDPVPPGQDPFAIHDEQQVRQVQNILGAPVPPGQEHNNFVQYAYNVVLPEIEPVLRPRHRIENPLEVDLSNPILVPEEGGINVDSAGKNIYDLFELDDVEQIYLGEGKAVTHQLWRYLKSHRTPYNLARNLAQILWGKPVLMNRSFKPSKLKIKVLPGRSPRKQLTPRKYNVLRKLYVDFIDGKPAYRANKDIYLKNLNKHVGDKIKDIRNQTFERAGRNN</sequence>
<organism evidence="2 3">
    <name type="scientific">Trichogramma kaykai</name>
    <dbReference type="NCBI Taxonomy" id="54128"/>
    <lineage>
        <taxon>Eukaryota</taxon>
        <taxon>Metazoa</taxon>
        <taxon>Ecdysozoa</taxon>
        <taxon>Arthropoda</taxon>
        <taxon>Hexapoda</taxon>
        <taxon>Insecta</taxon>
        <taxon>Pterygota</taxon>
        <taxon>Neoptera</taxon>
        <taxon>Endopterygota</taxon>
        <taxon>Hymenoptera</taxon>
        <taxon>Apocrita</taxon>
        <taxon>Proctotrupomorpha</taxon>
        <taxon>Chalcidoidea</taxon>
        <taxon>Trichogrammatidae</taxon>
        <taxon>Trichogramma</taxon>
    </lineage>
</organism>
<protein>
    <recommendedName>
        <fullName evidence="4">BEN domain-containing protein</fullName>
    </recommendedName>
</protein>
<evidence type="ECO:0000256" key="1">
    <source>
        <dbReference type="SAM" id="MobiDB-lite"/>
    </source>
</evidence>
<feature type="compositionally biased region" description="Polar residues" evidence="1">
    <location>
        <begin position="240"/>
        <end position="249"/>
    </location>
</feature>
<gene>
    <name evidence="2" type="ORF">TKK_008374</name>
</gene>
<name>A0ABD2WYR0_9HYME</name>
<evidence type="ECO:0000313" key="3">
    <source>
        <dbReference type="Proteomes" id="UP001627154"/>
    </source>
</evidence>
<evidence type="ECO:0008006" key="4">
    <source>
        <dbReference type="Google" id="ProtNLM"/>
    </source>
</evidence>
<feature type="region of interest" description="Disordered" evidence="1">
    <location>
        <begin position="240"/>
        <end position="273"/>
    </location>
</feature>
<keyword evidence="3" id="KW-1185">Reference proteome</keyword>
<dbReference type="AlphaFoldDB" id="A0ABD2WYR0"/>
<reference evidence="2 3" key="1">
    <citation type="journal article" date="2024" name="bioRxiv">
        <title>A reference genome for Trichogramma kaykai: A tiny desert-dwelling parasitoid wasp with competing sex-ratio distorters.</title>
        <authorList>
            <person name="Culotta J."/>
            <person name="Lindsey A.R."/>
        </authorList>
    </citation>
    <scope>NUCLEOTIDE SEQUENCE [LARGE SCALE GENOMIC DNA]</scope>
    <source>
        <strain evidence="2 3">KSX58</strain>
    </source>
</reference>
<comment type="caution">
    <text evidence="2">The sequence shown here is derived from an EMBL/GenBank/DDBJ whole genome shotgun (WGS) entry which is preliminary data.</text>
</comment>